<keyword evidence="1" id="KW-1133">Transmembrane helix</keyword>
<proteinExistence type="predicted"/>
<gene>
    <name evidence="2" type="ORF">BJ875DRAFT_283104</name>
</gene>
<keyword evidence="3" id="KW-1185">Reference proteome</keyword>
<dbReference type="Gene3D" id="1.20.58.340">
    <property type="entry name" value="Magnesium transport protein CorA, transmembrane region"/>
    <property type="match status" value="1"/>
</dbReference>
<dbReference type="AlphaFoldDB" id="A0A9P7YK99"/>
<feature type="transmembrane region" description="Helical" evidence="1">
    <location>
        <begin position="445"/>
        <end position="465"/>
    </location>
</feature>
<sequence>MEATDTHSRWPFNEDSYTSDLEHGLEIESAFSNFTSHNLSGTTSVQVLIGNSDGTIAQDEVLDERGFHSTLIASHDLYDSYRFFFINRFLVDTDDTPPPDARRLRISSSALQYCISRLSLSPAFIHALARYFLPAGQAFRSDLCGPDSICDFWYFLPVRMQVRCTDQVAEHTASTAGSNQMDPFNYLHLPDRRADIRGHQIALYTRYNKTRNSTTLIVFDFIDGRWSRAAREPCSRLREGMGQYERLSLFEDMFSPHLVFLTSAMRWWSGAFDSLNSQLIKYERRLQDQRSPADEARIQREANKALHAMAAHLHRYCSELKSIANSLAALKTYHARIYVESEQGLAWHRLADAFLHIESQLTAITNFEAELEKKIQNILALLFNRMTQEQTNQAQKLAWEMKIDSLSMKTIAVLTMFFLPGTSFAALLAMPFFTSNTWLSQTRRFWVWVVLTVPSTSLAFLYYLYWKKRGEGRSPDSENTIPLNDPLD</sequence>
<keyword evidence="1" id="KW-0812">Transmembrane</keyword>
<name>A0A9P7YK99_9HELO</name>
<dbReference type="OrthoDB" id="3561681at2759"/>
<evidence type="ECO:0000313" key="2">
    <source>
        <dbReference type="EMBL" id="KAG9235105.1"/>
    </source>
</evidence>
<accession>A0A9P7YK99</accession>
<organism evidence="2 3">
    <name type="scientific">Amylocarpus encephaloides</name>
    <dbReference type="NCBI Taxonomy" id="45428"/>
    <lineage>
        <taxon>Eukaryota</taxon>
        <taxon>Fungi</taxon>
        <taxon>Dikarya</taxon>
        <taxon>Ascomycota</taxon>
        <taxon>Pezizomycotina</taxon>
        <taxon>Leotiomycetes</taxon>
        <taxon>Helotiales</taxon>
        <taxon>Helotiales incertae sedis</taxon>
        <taxon>Amylocarpus</taxon>
    </lineage>
</organism>
<comment type="caution">
    <text evidence="2">The sequence shown here is derived from an EMBL/GenBank/DDBJ whole genome shotgun (WGS) entry which is preliminary data.</text>
</comment>
<feature type="transmembrane region" description="Helical" evidence="1">
    <location>
        <begin position="411"/>
        <end position="433"/>
    </location>
</feature>
<protein>
    <submittedName>
        <fullName evidence="2">Uncharacterized protein</fullName>
    </submittedName>
</protein>
<dbReference type="Proteomes" id="UP000824998">
    <property type="component" value="Unassembled WGS sequence"/>
</dbReference>
<keyword evidence="1" id="KW-0472">Membrane</keyword>
<reference evidence="2" key="1">
    <citation type="journal article" date="2021" name="IMA Fungus">
        <title>Genomic characterization of three marine fungi, including Emericellopsis atlantica sp. nov. with signatures of a generalist lifestyle and marine biomass degradation.</title>
        <authorList>
            <person name="Hagestad O.C."/>
            <person name="Hou L."/>
            <person name="Andersen J.H."/>
            <person name="Hansen E.H."/>
            <person name="Altermark B."/>
            <person name="Li C."/>
            <person name="Kuhnert E."/>
            <person name="Cox R.J."/>
            <person name="Crous P.W."/>
            <person name="Spatafora J.W."/>
            <person name="Lail K."/>
            <person name="Amirebrahimi M."/>
            <person name="Lipzen A."/>
            <person name="Pangilinan J."/>
            <person name="Andreopoulos W."/>
            <person name="Hayes R.D."/>
            <person name="Ng V."/>
            <person name="Grigoriev I.V."/>
            <person name="Jackson S.A."/>
            <person name="Sutton T.D.S."/>
            <person name="Dobson A.D.W."/>
            <person name="Rama T."/>
        </authorList>
    </citation>
    <scope>NUCLEOTIDE SEQUENCE</scope>
    <source>
        <strain evidence="2">TRa018bII</strain>
    </source>
</reference>
<evidence type="ECO:0000256" key="1">
    <source>
        <dbReference type="SAM" id="Phobius"/>
    </source>
</evidence>
<evidence type="ECO:0000313" key="3">
    <source>
        <dbReference type="Proteomes" id="UP000824998"/>
    </source>
</evidence>
<dbReference type="EMBL" id="MU251442">
    <property type="protein sequence ID" value="KAG9235105.1"/>
    <property type="molecule type" value="Genomic_DNA"/>
</dbReference>